<dbReference type="Pfam" id="PF00241">
    <property type="entry name" value="Cofilin_ADF"/>
    <property type="match status" value="1"/>
</dbReference>
<feature type="region of interest" description="Disordered" evidence="1">
    <location>
        <begin position="806"/>
        <end position="825"/>
    </location>
</feature>
<protein>
    <recommendedName>
        <fullName evidence="2">ADF-H domain-containing protein</fullName>
    </recommendedName>
</protein>
<feature type="compositionally biased region" description="Polar residues" evidence="1">
    <location>
        <begin position="925"/>
        <end position="935"/>
    </location>
</feature>
<dbReference type="GO" id="GO:0003779">
    <property type="term" value="F:actin binding"/>
    <property type="evidence" value="ECO:0007669"/>
    <property type="project" value="InterPro"/>
</dbReference>
<feature type="region of interest" description="Disordered" evidence="1">
    <location>
        <begin position="746"/>
        <end position="777"/>
    </location>
</feature>
<name>A0A9P5L3G0_9HYPO</name>
<keyword evidence="4" id="KW-1185">Reference proteome</keyword>
<evidence type="ECO:0000259" key="2">
    <source>
        <dbReference type="Pfam" id="PF00241"/>
    </source>
</evidence>
<feature type="compositionally biased region" description="Basic and acidic residues" evidence="1">
    <location>
        <begin position="893"/>
        <end position="903"/>
    </location>
</feature>
<dbReference type="CDD" id="cd11282">
    <property type="entry name" value="ADF_coactosin_like"/>
    <property type="match status" value="1"/>
</dbReference>
<feature type="compositionally biased region" description="Polar residues" evidence="1">
    <location>
        <begin position="816"/>
        <end position="825"/>
    </location>
</feature>
<feature type="compositionally biased region" description="Polar residues" evidence="1">
    <location>
        <begin position="434"/>
        <end position="452"/>
    </location>
</feature>
<dbReference type="Gene3D" id="3.40.20.10">
    <property type="entry name" value="Severin"/>
    <property type="match status" value="1"/>
</dbReference>
<feature type="compositionally biased region" description="Polar residues" evidence="1">
    <location>
        <begin position="869"/>
        <end position="881"/>
    </location>
</feature>
<dbReference type="InterPro" id="IPR029006">
    <property type="entry name" value="ADF-H/Gelsolin-like_dom_sf"/>
</dbReference>
<feature type="compositionally biased region" description="Basic and acidic residues" evidence="1">
    <location>
        <begin position="1099"/>
        <end position="1108"/>
    </location>
</feature>
<dbReference type="SUPFAM" id="SSF55753">
    <property type="entry name" value="Actin depolymerizing proteins"/>
    <property type="match status" value="1"/>
</dbReference>
<evidence type="ECO:0000313" key="4">
    <source>
        <dbReference type="Proteomes" id="UP000722485"/>
    </source>
</evidence>
<accession>A0A9P5L3G0</accession>
<reference evidence="3" key="1">
    <citation type="submission" date="2020-03" db="EMBL/GenBank/DDBJ databases">
        <title>Draft Genome Sequence of Cylindrodendrum hubeiense.</title>
        <authorList>
            <person name="Buettner E."/>
            <person name="Kellner H."/>
        </authorList>
    </citation>
    <scope>NUCLEOTIDE SEQUENCE</scope>
    <source>
        <strain evidence="3">IHI 201604</strain>
    </source>
</reference>
<evidence type="ECO:0000256" key="1">
    <source>
        <dbReference type="SAM" id="MobiDB-lite"/>
    </source>
</evidence>
<dbReference type="Proteomes" id="UP000722485">
    <property type="component" value="Unassembled WGS sequence"/>
</dbReference>
<feature type="compositionally biased region" description="Basic and acidic residues" evidence="1">
    <location>
        <begin position="689"/>
        <end position="700"/>
    </location>
</feature>
<evidence type="ECO:0000313" key="3">
    <source>
        <dbReference type="EMBL" id="KAF7541199.1"/>
    </source>
</evidence>
<comment type="caution">
    <text evidence="3">The sequence shown here is derived from an EMBL/GenBank/DDBJ whole genome shotgun (WGS) entry which is preliminary data.</text>
</comment>
<feature type="compositionally biased region" description="Low complexity" evidence="1">
    <location>
        <begin position="515"/>
        <end position="556"/>
    </location>
</feature>
<feature type="region of interest" description="Disordered" evidence="1">
    <location>
        <begin position="151"/>
        <end position="704"/>
    </location>
</feature>
<feature type="compositionally biased region" description="Polar residues" evidence="1">
    <location>
        <begin position="1051"/>
        <end position="1077"/>
    </location>
</feature>
<feature type="compositionally biased region" description="Low complexity" evidence="1">
    <location>
        <begin position="1119"/>
        <end position="1128"/>
    </location>
</feature>
<gene>
    <name evidence="3" type="ORF">G7Z17_g12019</name>
</gene>
<feature type="region of interest" description="Disordered" evidence="1">
    <location>
        <begin position="833"/>
        <end position="945"/>
    </location>
</feature>
<feature type="compositionally biased region" description="Polar residues" evidence="1">
    <location>
        <begin position="468"/>
        <end position="482"/>
    </location>
</feature>
<dbReference type="OrthoDB" id="74412at2759"/>
<feature type="region of interest" description="Disordered" evidence="1">
    <location>
        <begin position="992"/>
        <end position="1022"/>
    </location>
</feature>
<dbReference type="InterPro" id="IPR002108">
    <property type="entry name" value="ADF-H"/>
</dbReference>
<feature type="compositionally biased region" description="Acidic residues" evidence="1">
    <location>
        <begin position="673"/>
        <end position="688"/>
    </location>
</feature>
<feature type="region of interest" description="Disordered" evidence="1">
    <location>
        <begin position="1036"/>
        <end position="1145"/>
    </location>
</feature>
<organism evidence="3 4">
    <name type="scientific">Cylindrodendrum hubeiense</name>
    <dbReference type="NCBI Taxonomy" id="595255"/>
    <lineage>
        <taxon>Eukaryota</taxon>
        <taxon>Fungi</taxon>
        <taxon>Dikarya</taxon>
        <taxon>Ascomycota</taxon>
        <taxon>Pezizomycotina</taxon>
        <taxon>Sordariomycetes</taxon>
        <taxon>Hypocreomycetidae</taxon>
        <taxon>Hypocreales</taxon>
        <taxon>Nectriaceae</taxon>
        <taxon>Cylindrodendrum</taxon>
    </lineage>
</organism>
<dbReference type="EMBL" id="JAANBB010000502">
    <property type="protein sequence ID" value="KAF7541199.1"/>
    <property type="molecule type" value="Genomic_DNA"/>
</dbReference>
<feature type="compositionally biased region" description="Basic residues" evidence="1">
    <location>
        <begin position="368"/>
        <end position="383"/>
    </location>
</feature>
<proteinExistence type="predicted"/>
<feature type="domain" description="ADF-H" evidence="2">
    <location>
        <begin position="11"/>
        <end position="122"/>
    </location>
</feature>
<feature type="compositionally biased region" description="Polar residues" evidence="1">
    <location>
        <begin position="185"/>
        <end position="200"/>
    </location>
</feature>
<feature type="compositionally biased region" description="Basic and acidic residues" evidence="1">
    <location>
        <begin position="995"/>
        <end position="1018"/>
    </location>
</feature>
<dbReference type="AlphaFoldDB" id="A0A9P5L3G0"/>
<feature type="compositionally biased region" description="Polar residues" evidence="1">
    <location>
        <begin position="648"/>
        <end position="668"/>
    </location>
</feature>
<feature type="compositionally biased region" description="Basic residues" evidence="1">
    <location>
        <begin position="1109"/>
        <end position="1118"/>
    </location>
</feature>
<sequence length="1269" mass="136721">MSLNGLDDSKVQEAHEAAAAEPGGWFLLKYASRDEIELLGRGSGGIVEVRTKIAEYEETSPLYGFLRYRRRNVLIKYLPEDCSRLIQARVAVHFNAVCERFSPYDTTFDITTAKELKDTKLSAACSLHAASGSNSSATSSIRRRRLVEIAEEEEEEQQQRASKRQSLNQDGGNDEPPQTPKSDNDPASPTDQVTLNSELASSPEERKFAASSTSEVPNFVGVDETPGSEDISGEGAPRMSSQSGRADYLNYNPYSYGKPKVKLAPRPSLETGGRPRTAGGFRPVSQMPAGFKLFGKGSKKGKKDDGTSAEDELAESGFAANTLSIPEEESLAQPDVARPSTSSGVSMAPSVVPTPPAKSVMSPEKARLMKAMKLREKKKKKKNMTINPTDAPGPEIDSPAPSVETIGDKSIEDEELETQPSMSNADSAIGLDASSASMTTDQASELTQSDSHPASPVIASSEPDHSTKASSLSESTDETVQAKSDDIPDDEDVLDVAKPTEESKEDDETPSTAIESTPDATEAPAAETTIEQTVVEESAPAETVETPATTELEAAPQTDAQPTEEEPAVKPEELVTAPIGETDDIPAPPTSAPEALSSSNAPETHQIPDATETKEGEVADADASAIVVNKDDENLSPKAPALAIPKSKFSSQNLRSEAQSPSVPTINSPDERSIEEENPAVFTEEGDDKDAKADSTTESKPKRKFFVEPIRTDFTEARPESQLGLHLSDDELDELHSATFQEARPMLVSKSPVTPVFPSPTKGGPSPHTVRTVSNPVRGTFLAPGDVSQSSARSVSSGGAAFLHKVAQQPVGPNLSKRSNVGSSISQRIKALEKLSATSGNEVAPPRGVSRERPSSTFFSVRKGRETSRSPSLADRNNSFSRPAVRTPPSRSGSRDESPETTRRPRRDRSASVASRLSMFEAPSDGNSNSHSPGSTPRGRPESISVTAKIIRDPNAARTFEPPKDLSEFNHLELKQSPLLVDHYKAAPVWTPATLDHKDTIQERRMSKESRASQDTKSRRSSLTVVKDFIKERRKSVTSITSDAFGHGGSRSPTRPPSTHQNGSSITQRLSISSRRSSFNRDRESVLSPTPTEGSGSGDDSKSTTSDKKKSRAGRFMRRLSSLSGSRGKISMPPGISPTVAEEDLEPIRPATTGSPSIASYMGDVNVQFPDNLLWKRRNLCLDTQGYLIFSALPGQSGRAAQGTKRYHMSEFRQPYIPDVDVQELPNSVVLDFMEGSGLQVACEDRSGQMSVLQTVQDAHRKYATSFGQ</sequence>